<comment type="pathway">
    <text evidence="2 7">Amino-acid biosynthesis; L-histidine biosynthesis; L-histidine from 5-phospho-alpha-D-ribose 1-diphosphate: step 1/9.</text>
</comment>
<keyword evidence="5 7" id="KW-0963">Cytoplasm</keyword>
<comment type="miscellaneous">
    <text evidence="7">This function is generally fulfilled by the C-terminal part of HisG, which is missing in some bacteria such as this one.</text>
</comment>
<dbReference type="Gene3D" id="3.30.930.10">
    <property type="entry name" value="Bira Bifunctional Protein, Domain 2"/>
    <property type="match status" value="1"/>
</dbReference>
<evidence type="ECO:0000256" key="5">
    <source>
        <dbReference type="ARBA" id="ARBA00022490"/>
    </source>
</evidence>
<comment type="subunit">
    <text evidence="7">Heteromultimer composed of HisG and HisZ subunits.</text>
</comment>
<feature type="domain" description="Class II Histidinyl-tRNA synthetase (HisRS)-like catalytic core" evidence="9">
    <location>
        <begin position="12"/>
        <end position="323"/>
    </location>
</feature>
<feature type="binding site" evidence="8">
    <location>
        <begin position="83"/>
        <end position="85"/>
    </location>
    <ligand>
        <name>L-histidine</name>
        <dbReference type="ChEBI" id="CHEBI:57595"/>
    </ligand>
</feature>
<dbReference type="InterPro" id="IPR041715">
    <property type="entry name" value="HisRS-like_core"/>
</dbReference>
<evidence type="ECO:0000313" key="11">
    <source>
        <dbReference type="Proteomes" id="UP000223759"/>
    </source>
</evidence>
<dbReference type="AlphaFoldDB" id="A0A1R3W3M3"/>
<name>A0A1R3W3M3_9GAMM</name>
<gene>
    <name evidence="7" type="primary">hisZ</name>
    <name evidence="10" type="ORF">SAMN05216526_1623</name>
</gene>
<dbReference type="UniPathway" id="UPA00031">
    <property type="reaction ID" value="UER00006"/>
</dbReference>
<dbReference type="NCBIfam" id="NF009086">
    <property type="entry name" value="PRK12421.1"/>
    <property type="match status" value="1"/>
</dbReference>
<evidence type="ECO:0000256" key="8">
    <source>
        <dbReference type="PIRSR" id="PIRSR001549-1"/>
    </source>
</evidence>
<dbReference type="SUPFAM" id="SSF55681">
    <property type="entry name" value="Class II aaRS and biotin synthetases"/>
    <property type="match status" value="1"/>
</dbReference>
<comment type="subcellular location">
    <subcellularLocation>
        <location evidence="1 7">Cytoplasm</location>
    </subcellularLocation>
</comment>
<evidence type="ECO:0000256" key="7">
    <source>
        <dbReference type="HAMAP-Rule" id="MF_00125"/>
    </source>
</evidence>
<evidence type="ECO:0000256" key="6">
    <source>
        <dbReference type="ARBA" id="ARBA00025246"/>
    </source>
</evidence>
<dbReference type="GO" id="GO:0000105">
    <property type="term" value="P:L-histidine biosynthetic process"/>
    <property type="evidence" value="ECO:0007669"/>
    <property type="project" value="UniProtKB-UniRule"/>
</dbReference>
<keyword evidence="11" id="KW-1185">Reference proteome</keyword>
<dbReference type="NCBIfam" id="TIGR00443">
    <property type="entry name" value="hisZ_biosyn_reg"/>
    <property type="match status" value="1"/>
</dbReference>
<dbReference type="RefSeq" id="WP_076756037.1">
    <property type="nucleotide sequence ID" value="NZ_CP023018.1"/>
</dbReference>
<feature type="binding site" evidence="8">
    <location>
        <position position="273"/>
    </location>
    <ligand>
        <name>L-histidine</name>
        <dbReference type="ChEBI" id="CHEBI:57595"/>
    </ligand>
</feature>
<evidence type="ECO:0000256" key="3">
    <source>
        <dbReference type="ARBA" id="ARBA00005539"/>
    </source>
</evidence>
<dbReference type="PIRSF" id="PIRSF001549">
    <property type="entry name" value="His-tRNA_synth"/>
    <property type="match status" value="1"/>
</dbReference>
<reference evidence="10 11" key="1">
    <citation type="submission" date="2017-01" db="EMBL/GenBank/DDBJ databases">
        <authorList>
            <person name="Mah S.A."/>
            <person name="Swanson W.J."/>
            <person name="Moy G.W."/>
            <person name="Vacquier V.D."/>
        </authorList>
    </citation>
    <scope>NUCLEOTIDE SEQUENCE [LARGE SCALE GENOMIC DNA]</scope>
    <source>
        <strain evidence="10 11">M9</strain>
    </source>
</reference>
<dbReference type="Pfam" id="PF13393">
    <property type="entry name" value="tRNA-synt_His"/>
    <property type="match status" value="1"/>
</dbReference>
<dbReference type="PANTHER" id="PTHR11476:SF7">
    <property type="entry name" value="HISTIDINE--TRNA LIGASE"/>
    <property type="match status" value="1"/>
</dbReference>
<proteinExistence type="inferred from homology"/>
<dbReference type="CDD" id="cd00773">
    <property type="entry name" value="HisRS-like_core"/>
    <property type="match status" value="1"/>
</dbReference>
<dbReference type="InterPro" id="IPR004516">
    <property type="entry name" value="HisRS/HisZ"/>
</dbReference>
<dbReference type="InterPro" id="IPR004517">
    <property type="entry name" value="HisZ"/>
</dbReference>
<accession>A0A1R3W3M3</accession>
<keyword evidence="10" id="KW-0328">Glycosyltransferase</keyword>
<evidence type="ECO:0000259" key="9">
    <source>
        <dbReference type="Pfam" id="PF13393"/>
    </source>
</evidence>
<keyword evidence="7" id="KW-0368">Histidine biosynthesis</keyword>
<dbReference type="Proteomes" id="UP000223759">
    <property type="component" value="Unassembled WGS sequence"/>
</dbReference>
<dbReference type="PANTHER" id="PTHR11476">
    <property type="entry name" value="HISTIDYL-TRNA SYNTHETASE"/>
    <property type="match status" value="1"/>
</dbReference>
<dbReference type="STRING" id="233100.SAMN05216526_1623"/>
<feature type="binding site" evidence="8">
    <location>
        <position position="130"/>
    </location>
    <ligand>
        <name>L-histidine</name>
        <dbReference type="ChEBI" id="CHEBI:57595"/>
    </ligand>
</feature>
<dbReference type="InterPro" id="IPR045864">
    <property type="entry name" value="aa-tRNA-synth_II/BPL/LPL"/>
</dbReference>
<keyword evidence="7" id="KW-0028">Amino-acid biosynthesis</keyword>
<dbReference type="GO" id="GO:0016757">
    <property type="term" value="F:glycosyltransferase activity"/>
    <property type="evidence" value="ECO:0007669"/>
    <property type="project" value="UniProtKB-KW"/>
</dbReference>
<dbReference type="OrthoDB" id="9769617at2"/>
<comment type="function">
    <text evidence="6 7">Required for the first step of histidine biosynthesis. May allow the feedback regulation of ATP phosphoribosyltransferase activity by histidine.</text>
</comment>
<evidence type="ECO:0000256" key="1">
    <source>
        <dbReference type="ARBA" id="ARBA00004496"/>
    </source>
</evidence>
<feature type="binding site" evidence="8">
    <location>
        <position position="126"/>
    </location>
    <ligand>
        <name>L-histidine</name>
        <dbReference type="ChEBI" id="CHEBI:57595"/>
    </ligand>
</feature>
<evidence type="ECO:0000256" key="4">
    <source>
        <dbReference type="ARBA" id="ARBA00020397"/>
    </source>
</evidence>
<dbReference type="GO" id="GO:0005737">
    <property type="term" value="C:cytoplasm"/>
    <property type="evidence" value="ECO:0007669"/>
    <property type="project" value="UniProtKB-SubCell"/>
</dbReference>
<protein>
    <recommendedName>
        <fullName evidence="4 7">ATP phosphoribosyltransferase regulatory subunit</fullName>
    </recommendedName>
</protein>
<keyword evidence="10" id="KW-0808">Transferase</keyword>
<dbReference type="EMBL" id="FTPK01000003">
    <property type="protein sequence ID" value="SIT72327.1"/>
    <property type="molecule type" value="Genomic_DNA"/>
</dbReference>
<evidence type="ECO:0000313" key="10">
    <source>
        <dbReference type="EMBL" id="SIT72327.1"/>
    </source>
</evidence>
<evidence type="ECO:0000256" key="2">
    <source>
        <dbReference type="ARBA" id="ARBA00004667"/>
    </source>
</evidence>
<organism evidence="10 11">
    <name type="scientific">Ectothiorhodosinus mongolicus</name>
    <dbReference type="NCBI Taxonomy" id="233100"/>
    <lineage>
        <taxon>Bacteria</taxon>
        <taxon>Pseudomonadati</taxon>
        <taxon>Pseudomonadota</taxon>
        <taxon>Gammaproteobacteria</taxon>
        <taxon>Chromatiales</taxon>
        <taxon>Ectothiorhodospiraceae</taxon>
        <taxon>Ectothiorhodosinus</taxon>
    </lineage>
</organism>
<dbReference type="HAMAP" id="MF_00125">
    <property type="entry name" value="HisZ"/>
    <property type="match status" value="1"/>
</dbReference>
<comment type="similarity">
    <text evidence="3 7">Belongs to the class-II aminoacyl-tRNA synthetase family. HisZ subfamily.</text>
</comment>
<dbReference type="NCBIfam" id="NF008935">
    <property type="entry name" value="PRK12292.1-1"/>
    <property type="match status" value="1"/>
</dbReference>
<sequence>MTDSQRWLLPEGIEEALPASAERLESRRRQLLDLYHTWGYELVIPPLVEYLESLLTGTGHGLALQTFKLTDQLNGRLMGLRADMTPQVARIAAHQLAHRDILRLCYIGSVVHTRPVDFAGSRSPMQVGCELYGHAGLDGDFEVLNLMLETLRICQVEAPLLDLGHVAIYRQLVAAAGLEPNEESELFALMQNKAMPDLRAALAAWDIDAAAREHLLVLPELNGDLSVLDEARQRLKTAGSSVQLALDDLEAIARRLQLRHPNLMLHFDLAELRGYHYHTGLVFAAFLPGAGQEVARGGRYDEIGREFGRARPATGFSTDLRTLVRLSTAPAEESSGGIFAPADHDPALQAMVEVLRLEGRRVIQGFQGQVQDPQAAGCAQILVKQNNQWTVVDVSA</sequence>